<keyword evidence="10 11" id="KW-0472">Membrane</keyword>
<evidence type="ECO:0000256" key="2">
    <source>
        <dbReference type="ARBA" id="ARBA00004141"/>
    </source>
</evidence>
<evidence type="ECO:0000256" key="11">
    <source>
        <dbReference type="SAM" id="Phobius"/>
    </source>
</evidence>
<dbReference type="InterPro" id="IPR004387">
    <property type="entry name" value="Pept_M50_Zn"/>
</dbReference>
<feature type="transmembrane region" description="Helical" evidence="11">
    <location>
        <begin position="351"/>
        <end position="373"/>
    </location>
</feature>
<accession>A0A2M6W6J3</accession>
<protein>
    <recommendedName>
        <fullName evidence="12">Peptidase M50 domain-containing protein</fullName>
    </recommendedName>
</protein>
<comment type="caution">
    <text evidence="13">The sequence shown here is derived from an EMBL/GenBank/DDBJ whole genome shotgun (WGS) entry which is preliminary data.</text>
</comment>
<evidence type="ECO:0000313" key="13">
    <source>
        <dbReference type="EMBL" id="PIT88412.1"/>
    </source>
</evidence>
<feature type="domain" description="Peptidase M50" evidence="12">
    <location>
        <begin position="119"/>
        <end position="413"/>
    </location>
</feature>
<dbReference type="InterPro" id="IPR008915">
    <property type="entry name" value="Peptidase_M50"/>
</dbReference>
<dbReference type="GO" id="GO:0016020">
    <property type="term" value="C:membrane"/>
    <property type="evidence" value="ECO:0007669"/>
    <property type="project" value="UniProtKB-SubCell"/>
</dbReference>
<evidence type="ECO:0000256" key="6">
    <source>
        <dbReference type="ARBA" id="ARBA00022801"/>
    </source>
</evidence>
<dbReference type="PANTHER" id="PTHR42837">
    <property type="entry name" value="REGULATOR OF SIGMA-E PROTEASE RSEP"/>
    <property type="match status" value="1"/>
</dbReference>
<evidence type="ECO:0000256" key="10">
    <source>
        <dbReference type="ARBA" id="ARBA00023136"/>
    </source>
</evidence>
<feature type="domain" description="Peptidase M50" evidence="12">
    <location>
        <begin position="7"/>
        <end position="50"/>
    </location>
</feature>
<dbReference type="Gene3D" id="2.30.42.10">
    <property type="match status" value="1"/>
</dbReference>
<evidence type="ECO:0000256" key="7">
    <source>
        <dbReference type="ARBA" id="ARBA00022833"/>
    </source>
</evidence>
<keyword evidence="9" id="KW-0482">Metalloprotease</keyword>
<dbReference type="SUPFAM" id="SSF50156">
    <property type="entry name" value="PDZ domain-like"/>
    <property type="match status" value="1"/>
</dbReference>
<comment type="similarity">
    <text evidence="3">Belongs to the peptidase M50B family.</text>
</comment>
<evidence type="ECO:0000313" key="14">
    <source>
        <dbReference type="Proteomes" id="UP000231426"/>
    </source>
</evidence>
<dbReference type="InterPro" id="IPR036034">
    <property type="entry name" value="PDZ_sf"/>
</dbReference>
<evidence type="ECO:0000256" key="5">
    <source>
        <dbReference type="ARBA" id="ARBA00022692"/>
    </source>
</evidence>
<reference evidence="14" key="1">
    <citation type="submission" date="2017-09" db="EMBL/GenBank/DDBJ databases">
        <title>Depth-based differentiation of microbial function through sediment-hosted aquifers and enrichment of novel symbionts in the deep terrestrial subsurface.</title>
        <authorList>
            <person name="Probst A.J."/>
            <person name="Ladd B."/>
            <person name="Jarett J.K."/>
            <person name="Geller-Mcgrath D.E."/>
            <person name="Sieber C.M.K."/>
            <person name="Emerson J.B."/>
            <person name="Anantharaman K."/>
            <person name="Thomas B.C."/>
            <person name="Malmstrom R."/>
            <person name="Stieglmeier M."/>
            <person name="Klingl A."/>
            <person name="Woyke T."/>
            <person name="Ryan C.M."/>
            <person name="Banfield J.F."/>
        </authorList>
    </citation>
    <scope>NUCLEOTIDE SEQUENCE [LARGE SCALE GENOMIC DNA]</scope>
</reference>
<dbReference type="PANTHER" id="PTHR42837:SF2">
    <property type="entry name" value="MEMBRANE METALLOPROTEASE ARASP2, CHLOROPLASTIC-RELATED"/>
    <property type="match status" value="1"/>
</dbReference>
<evidence type="ECO:0000256" key="1">
    <source>
        <dbReference type="ARBA" id="ARBA00001947"/>
    </source>
</evidence>
<gene>
    <name evidence="13" type="ORF">COU29_01325</name>
</gene>
<comment type="cofactor">
    <cofactor evidence="1">
        <name>Zn(2+)</name>
        <dbReference type="ChEBI" id="CHEBI:29105"/>
    </cofactor>
</comment>
<dbReference type="Pfam" id="PF02163">
    <property type="entry name" value="Peptidase_M50"/>
    <property type="match status" value="2"/>
</dbReference>
<feature type="transmembrane region" description="Helical" evidence="11">
    <location>
        <begin position="159"/>
        <end position="181"/>
    </location>
</feature>
<keyword evidence="8 11" id="KW-1133">Transmembrane helix</keyword>
<evidence type="ECO:0000256" key="3">
    <source>
        <dbReference type="ARBA" id="ARBA00007931"/>
    </source>
</evidence>
<dbReference type="CDD" id="cd06163">
    <property type="entry name" value="S2P-M50_PDZ_RseP-like"/>
    <property type="match status" value="1"/>
</dbReference>
<evidence type="ECO:0000259" key="12">
    <source>
        <dbReference type="Pfam" id="PF02163"/>
    </source>
</evidence>
<keyword evidence="4" id="KW-0645">Protease</keyword>
<dbReference type="GO" id="GO:0006508">
    <property type="term" value="P:proteolysis"/>
    <property type="evidence" value="ECO:0007669"/>
    <property type="project" value="UniProtKB-KW"/>
</dbReference>
<sequence length="437" mass="48191">MATLLIFIAVLAILVLSHEVGHFIAAKKSGMKVYEFGFGFAPRLFGIQRLEGKKLETLSEEEIIDVNIKDYQVSENTEVIKETVTDKIVEITKEVPIKKWRWVWGNKPIVPENGNEQLREGTVYSINLIPLGGFVQIKGEDNNDIGPDSFSGKPAWKKAIVMVAGVAMNVLLAAILFSVGYSVGLPMLTDKIEDTSAVQNRTLEIVQVLPDKPAALVDIQSGDVVAQVGDIVNPRLFEMQNYVDAHQTDEVSFVIKRGDELLNKKIKPMIYQDSGRGGIGVGIAEYGTVKYPWYKAIYHACIDTGVYLKDIVIAFGSLIKGLFIGKEDIGDSVSGPIGIAVMTGEVAKMGFLYLLQFVAVLSLNLAVVNILPIPALDGGRLLFLLLSKINRRWTFLKYEQVAHTVGFVLLLALIALVTIKDIGTFRGLFIGLWNKFF</sequence>
<keyword evidence="7" id="KW-0862">Zinc</keyword>
<dbReference type="EMBL" id="PFBV01000003">
    <property type="protein sequence ID" value="PIT88412.1"/>
    <property type="molecule type" value="Genomic_DNA"/>
</dbReference>
<name>A0A2M6W6J3_9BACT</name>
<proteinExistence type="inferred from homology"/>
<evidence type="ECO:0000256" key="4">
    <source>
        <dbReference type="ARBA" id="ARBA00022670"/>
    </source>
</evidence>
<comment type="subcellular location">
    <subcellularLocation>
        <location evidence="2">Membrane</location>
        <topology evidence="2">Multi-pass membrane protein</topology>
    </subcellularLocation>
</comment>
<evidence type="ECO:0000256" key="8">
    <source>
        <dbReference type="ARBA" id="ARBA00022989"/>
    </source>
</evidence>
<dbReference type="GO" id="GO:0004222">
    <property type="term" value="F:metalloendopeptidase activity"/>
    <property type="evidence" value="ECO:0007669"/>
    <property type="project" value="InterPro"/>
</dbReference>
<feature type="transmembrane region" description="Helical" evidence="11">
    <location>
        <begin position="401"/>
        <end position="419"/>
    </location>
</feature>
<dbReference type="Proteomes" id="UP000231426">
    <property type="component" value="Unassembled WGS sequence"/>
</dbReference>
<keyword evidence="5 11" id="KW-0812">Transmembrane</keyword>
<evidence type="ECO:0000256" key="9">
    <source>
        <dbReference type="ARBA" id="ARBA00023049"/>
    </source>
</evidence>
<dbReference type="AlphaFoldDB" id="A0A2M6W6J3"/>
<organism evidence="13 14">
    <name type="scientific">Candidatus Magasanikbacteria bacterium CG10_big_fil_rev_8_21_14_0_10_36_32</name>
    <dbReference type="NCBI Taxonomy" id="1974646"/>
    <lineage>
        <taxon>Bacteria</taxon>
        <taxon>Candidatus Magasanikiibacteriota</taxon>
    </lineage>
</organism>
<keyword evidence="6" id="KW-0378">Hydrolase</keyword>